<dbReference type="PANTHER" id="PTHR23028">
    <property type="entry name" value="ACETYLTRANSFERASE"/>
    <property type="match status" value="1"/>
</dbReference>
<keyword evidence="1" id="KW-0472">Membrane</keyword>
<dbReference type="InterPro" id="IPR050879">
    <property type="entry name" value="Acyltransferase_3"/>
</dbReference>
<dbReference type="AlphaFoldDB" id="A0A7U4GCN7"/>
<feature type="domain" description="Acyltransferase 3" evidence="2">
    <location>
        <begin position="22"/>
        <end position="151"/>
    </location>
</feature>
<evidence type="ECO:0000259" key="2">
    <source>
        <dbReference type="Pfam" id="PF01757"/>
    </source>
</evidence>
<dbReference type="Pfam" id="PF01757">
    <property type="entry name" value="Acyl_transf_3"/>
    <property type="match status" value="1"/>
</dbReference>
<name>A0A7U4GCN7_YEREN</name>
<dbReference type="GO" id="GO:0016020">
    <property type="term" value="C:membrane"/>
    <property type="evidence" value="ECO:0007669"/>
    <property type="project" value="TreeGrafter"/>
</dbReference>
<dbReference type="KEGG" id="yel:LC20_00515"/>
<accession>A0A7U4GCN7</accession>
<evidence type="ECO:0000256" key="1">
    <source>
        <dbReference type="SAM" id="Phobius"/>
    </source>
</evidence>
<evidence type="ECO:0000313" key="3">
    <source>
        <dbReference type="EMBL" id="AHM71771.2"/>
    </source>
</evidence>
<organism evidence="3 4">
    <name type="scientific">Yersinia enterocolitica LC20</name>
    <dbReference type="NCBI Taxonomy" id="1443113"/>
    <lineage>
        <taxon>Bacteria</taxon>
        <taxon>Pseudomonadati</taxon>
        <taxon>Pseudomonadota</taxon>
        <taxon>Gammaproteobacteria</taxon>
        <taxon>Enterobacterales</taxon>
        <taxon>Yersiniaceae</taxon>
        <taxon>Yersinia</taxon>
    </lineage>
</organism>
<evidence type="ECO:0000313" key="4">
    <source>
        <dbReference type="Proteomes" id="UP000230961"/>
    </source>
</evidence>
<dbReference type="PANTHER" id="PTHR23028:SF53">
    <property type="entry name" value="ACYL_TRANSF_3 DOMAIN-CONTAINING PROTEIN"/>
    <property type="match status" value="1"/>
</dbReference>
<proteinExistence type="predicted"/>
<dbReference type="InterPro" id="IPR002656">
    <property type="entry name" value="Acyl_transf_3_dom"/>
</dbReference>
<dbReference type="GO" id="GO:0016747">
    <property type="term" value="F:acyltransferase activity, transferring groups other than amino-acyl groups"/>
    <property type="evidence" value="ECO:0007669"/>
    <property type="project" value="InterPro"/>
</dbReference>
<reference evidence="3 4" key="1">
    <citation type="submission" date="2017-11" db="EMBL/GenBank/DDBJ databases">
        <title>The complete genome sequence and comparative genome analysis of Yersinia enterocolitica strain LC20.</title>
        <authorList>
            <person name="Shi G."/>
            <person name="Su M."/>
            <person name="Liang J."/>
            <person name="Gu W."/>
            <person name="Xiao Y."/>
            <person name="Zhang Z."/>
            <person name="Qiu H."/>
            <person name="Duan R."/>
            <person name="Zhang Z."/>
            <person name="Li Y."/>
            <person name="Zhang X."/>
            <person name="Ling Y."/>
            <person name="Song L."/>
            <person name="Chen M."/>
            <person name="Zhao Y."/>
            <person name="Wu J."/>
            <person name="Jing H."/>
            <person name="Xiao J."/>
            <person name="Wang X."/>
        </authorList>
    </citation>
    <scope>NUCLEOTIDE SEQUENCE [LARGE SCALE GENOMIC DNA]</scope>
    <source>
        <strain evidence="3 4">LC20</strain>
    </source>
</reference>
<gene>
    <name evidence="3" type="ORF">LC20_00515</name>
</gene>
<dbReference type="Proteomes" id="UP000230961">
    <property type="component" value="Chromosome"/>
</dbReference>
<protein>
    <recommendedName>
        <fullName evidence="2">Acyltransferase 3 domain-containing protein</fullName>
    </recommendedName>
</protein>
<dbReference type="EMBL" id="CP007448">
    <property type="protein sequence ID" value="AHM71771.2"/>
    <property type="molecule type" value="Genomic_DNA"/>
</dbReference>
<feature type="transmembrane region" description="Helical" evidence="1">
    <location>
        <begin position="72"/>
        <end position="93"/>
    </location>
</feature>
<keyword evidence="1" id="KW-0812">Transmembrane</keyword>
<keyword evidence="1" id="KW-1133">Transmembrane helix</keyword>
<feature type="transmembrane region" description="Helical" evidence="1">
    <location>
        <begin position="29"/>
        <end position="51"/>
    </location>
</feature>
<sequence length="156" mass="18158">MGYEFTHLAPCPLLLGKITEWYLNTFNYVSYWAGVDIFLAISGFLMFKIISKEIKTNGRTFYSFFHFISKRIFRLYPALIFWVIMSVITAWYIQPDFNANAKLALSNAIPSLFSYSNLFWYNCSVNELNCGSSDLSGITWSLSLEWQLYLIPSIFQ</sequence>
<dbReference type="GO" id="GO:0009103">
    <property type="term" value="P:lipopolysaccharide biosynthetic process"/>
    <property type="evidence" value="ECO:0007669"/>
    <property type="project" value="TreeGrafter"/>
</dbReference>